<proteinExistence type="inferred from homology"/>
<comment type="catalytic activity">
    <reaction evidence="5">
        <text>(6S)-5-formyl-5,6,7,8-tetrahydrofolate + ATP = (6R)-5,10-methenyltetrahydrofolate + ADP + phosphate</text>
        <dbReference type="Rhea" id="RHEA:10488"/>
        <dbReference type="ChEBI" id="CHEBI:30616"/>
        <dbReference type="ChEBI" id="CHEBI:43474"/>
        <dbReference type="ChEBI" id="CHEBI:57455"/>
        <dbReference type="ChEBI" id="CHEBI:57457"/>
        <dbReference type="ChEBI" id="CHEBI:456216"/>
        <dbReference type="EC" id="6.3.3.2"/>
    </reaction>
</comment>
<gene>
    <name evidence="6" type="ORF">H3309_04580</name>
</gene>
<keyword evidence="6" id="KW-0436">Ligase</keyword>
<dbReference type="Gene3D" id="3.40.50.10420">
    <property type="entry name" value="NagB/RpiA/CoA transferase-like"/>
    <property type="match status" value="1"/>
</dbReference>
<dbReference type="InterPro" id="IPR024185">
    <property type="entry name" value="FTHF_cligase-like_sf"/>
</dbReference>
<accession>A0A7G5IK70</accession>
<dbReference type="InterPro" id="IPR002698">
    <property type="entry name" value="FTHF_cligase"/>
</dbReference>
<keyword evidence="3 5" id="KW-0067">ATP-binding</keyword>
<organism evidence="6 7">
    <name type="scientific">Sandaracinobacteroides saxicola</name>
    <dbReference type="NCBI Taxonomy" id="2759707"/>
    <lineage>
        <taxon>Bacteria</taxon>
        <taxon>Pseudomonadati</taxon>
        <taxon>Pseudomonadota</taxon>
        <taxon>Alphaproteobacteria</taxon>
        <taxon>Sphingomonadales</taxon>
        <taxon>Sphingosinicellaceae</taxon>
        <taxon>Sandaracinobacteroides</taxon>
    </lineage>
</organism>
<dbReference type="Pfam" id="PF01812">
    <property type="entry name" value="5-FTHF_cyc-lig"/>
    <property type="match status" value="1"/>
</dbReference>
<evidence type="ECO:0000256" key="1">
    <source>
        <dbReference type="ARBA" id="ARBA00010638"/>
    </source>
</evidence>
<comment type="similarity">
    <text evidence="1 5">Belongs to the 5-formyltetrahydrofolate cyclo-ligase family.</text>
</comment>
<dbReference type="GO" id="GO:0046872">
    <property type="term" value="F:metal ion binding"/>
    <property type="evidence" value="ECO:0007669"/>
    <property type="project" value="UniProtKB-KW"/>
</dbReference>
<dbReference type="EC" id="6.3.3.2" evidence="5"/>
<dbReference type="EMBL" id="CP059851">
    <property type="protein sequence ID" value="QMW23762.1"/>
    <property type="molecule type" value="Genomic_DNA"/>
</dbReference>
<dbReference type="AlphaFoldDB" id="A0A7G5IK70"/>
<dbReference type="RefSeq" id="WP_182297585.1">
    <property type="nucleotide sequence ID" value="NZ_CP059851.1"/>
</dbReference>
<dbReference type="GO" id="GO:0009396">
    <property type="term" value="P:folic acid-containing compound biosynthetic process"/>
    <property type="evidence" value="ECO:0007669"/>
    <property type="project" value="TreeGrafter"/>
</dbReference>
<dbReference type="KEGG" id="sand:H3309_04580"/>
<dbReference type="PANTHER" id="PTHR23407:SF1">
    <property type="entry name" value="5-FORMYLTETRAHYDROFOLATE CYCLO-LIGASE"/>
    <property type="match status" value="1"/>
</dbReference>
<reference evidence="6 7" key="1">
    <citation type="submission" date="2020-07" db="EMBL/GenBank/DDBJ databases">
        <title>Complete genome sequence for Sandaracinobacter sp. M6.</title>
        <authorList>
            <person name="Tang Y."/>
            <person name="Liu Q."/>
            <person name="Guo Z."/>
            <person name="Lei P."/>
            <person name="Huang B."/>
        </authorList>
    </citation>
    <scope>NUCLEOTIDE SEQUENCE [LARGE SCALE GENOMIC DNA]</scope>
    <source>
        <strain evidence="6 7">M6</strain>
    </source>
</reference>
<comment type="cofactor">
    <cofactor evidence="5">
        <name>Mg(2+)</name>
        <dbReference type="ChEBI" id="CHEBI:18420"/>
    </cofactor>
</comment>
<dbReference type="GO" id="GO:0035999">
    <property type="term" value="P:tetrahydrofolate interconversion"/>
    <property type="evidence" value="ECO:0007669"/>
    <property type="project" value="TreeGrafter"/>
</dbReference>
<dbReference type="InterPro" id="IPR037171">
    <property type="entry name" value="NagB/RpiA_transferase-like"/>
</dbReference>
<keyword evidence="5" id="KW-0460">Magnesium</keyword>
<evidence type="ECO:0000256" key="4">
    <source>
        <dbReference type="PIRSR" id="PIRSR006806-1"/>
    </source>
</evidence>
<dbReference type="PIRSF" id="PIRSF006806">
    <property type="entry name" value="FTHF_cligase"/>
    <property type="match status" value="1"/>
</dbReference>
<name>A0A7G5IK70_9SPHN</name>
<dbReference type="PANTHER" id="PTHR23407">
    <property type="entry name" value="ATPASE INHIBITOR/5-FORMYLTETRAHYDROFOLATE CYCLO-LIGASE"/>
    <property type="match status" value="1"/>
</dbReference>
<evidence type="ECO:0000313" key="6">
    <source>
        <dbReference type="EMBL" id="QMW23762.1"/>
    </source>
</evidence>
<feature type="binding site" evidence="4">
    <location>
        <position position="57"/>
    </location>
    <ligand>
        <name>substrate</name>
    </ligand>
</feature>
<evidence type="ECO:0000313" key="7">
    <source>
        <dbReference type="Proteomes" id="UP000515292"/>
    </source>
</evidence>
<evidence type="ECO:0000256" key="2">
    <source>
        <dbReference type="ARBA" id="ARBA00022741"/>
    </source>
</evidence>
<dbReference type="NCBIfam" id="TIGR02727">
    <property type="entry name" value="MTHFS_bact"/>
    <property type="match status" value="1"/>
</dbReference>
<dbReference type="SUPFAM" id="SSF100950">
    <property type="entry name" value="NagB/RpiA/CoA transferase-like"/>
    <property type="match status" value="1"/>
</dbReference>
<keyword evidence="7" id="KW-1185">Reference proteome</keyword>
<evidence type="ECO:0000256" key="5">
    <source>
        <dbReference type="RuleBase" id="RU361279"/>
    </source>
</evidence>
<dbReference type="GO" id="GO:0030272">
    <property type="term" value="F:5-formyltetrahydrofolate cyclo-ligase activity"/>
    <property type="evidence" value="ECO:0007669"/>
    <property type="project" value="UniProtKB-EC"/>
</dbReference>
<keyword evidence="2 5" id="KW-0547">Nucleotide-binding</keyword>
<protein>
    <recommendedName>
        <fullName evidence="5">5-formyltetrahydrofolate cyclo-ligase</fullName>
        <ecNumber evidence="5">6.3.3.2</ecNumber>
    </recommendedName>
</protein>
<sequence length="191" mass="20918">MIPRADVRRAMRARCAAYVRALTAGERAEQAQALADLVAPALPRRGVFASYAPMGDEIDTAPLEALALERGMTLAFPKVRGTAPLSFHRCRRDQLIPGFKRIPEPPADAHPVRPDVALVPLIAADRFGNRLGQGAGHWDRTLAWLRAQSGPGVLAIGIGWDMQRVSHVAAEQWDQPLDALATPTRFQFCLR</sequence>
<keyword evidence="5" id="KW-0479">Metal-binding</keyword>
<evidence type="ECO:0000256" key="3">
    <source>
        <dbReference type="ARBA" id="ARBA00022840"/>
    </source>
</evidence>
<dbReference type="Proteomes" id="UP000515292">
    <property type="component" value="Chromosome"/>
</dbReference>
<dbReference type="GO" id="GO:0005524">
    <property type="term" value="F:ATP binding"/>
    <property type="evidence" value="ECO:0007669"/>
    <property type="project" value="UniProtKB-KW"/>
</dbReference>